<dbReference type="OrthoDB" id="9796589at2"/>
<dbReference type="InterPro" id="IPR029069">
    <property type="entry name" value="HotDog_dom_sf"/>
</dbReference>
<dbReference type="SUPFAM" id="SSF54637">
    <property type="entry name" value="Thioesterase/thiol ester dehydrase-isomerase"/>
    <property type="match status" value="1"/>
</dbReference>
<evidence type="ECO:0000259" key="1">
    <source>
        <dbReference type="Pfam" id="PF01575"/>
    </source>
</evidence>
<sequence>MNLYYEDVDVGARFTTPTHEITAPDIAAFCKLTRDFHPLHTDEDYAKAQGFPGIIAHGLFGLSLMEGLKTELRLYEETSIASLGWDKVRFVGPIVAGAVVHVEMEFTAKRESLSRPAGIITEAVRLMDEAGTLLIDSEHISLIRKAP</sequence>
<dbReference type="HOGENOM" id="CLU_094876_0_0_5"/>
<protein>
    <submittedName>
        <fullName evidence="2">Putative monoamine oxidase regulatory protein</fullName>
    </submittedName>
</protein>
<reference evidence="3" key="1">
    <citation type="journal article" date="2014" name="Stand. Genomic Sci.">
        <title>Genome sequence of the exopolysaccharide-producing Salipiger mucosus type strain (DSM 16094(T)), a moderately halophilic member of the Roseobacter clade.</title>
        <authorList>
            <person name="Riedel T."/>
            <person name="Spring S."/>
            <person name="Fiebig A."/>
            <person name="Petersen J."/>
            <person name="Kyrpides N.C."/>
            <person name="Goker M."/>
            <person name="Klenk H.P."/>
        </authorList>
    </citation>
    <scope>NUCLEOTIDE SEQUENCE [LARGE SCALE GENOMIC DNA]</scope>
    <source>
        <strain evidence="3">DSM 16094</strain>
    </source>
</reference>
<accession>S9R1A2</accession>
<evidence type="ECO:0000313" key="2">
    <source>
        <dbReference type="EMBL" id="EPX85662.1"/>
    </source>
</evidence>
<name>S9R1A2_9RHOB</name>
<keyword evidence="3" id="KW-1185">Reference proteome</keyword>
<dbReference type="InterPro" id="IPR052342">
    <property type="entry name" value="MCH/BMMD"/>
</dbReference>
<proteinExistence type="predicted"/>
<comment type="caution">
    <text evidence="2">The sequence shown here is derived from an EMBL/GenBank/DDBJ whole genome shotgun (WGS) entry which is preliminary data.</text>
</comment>
<dbReference type="Proteomes" id="UP000015347">
    <property type="component" value="Unassembled WGS sequence"/>
</dbReference>
<organism evidence="2 3">
    <name type="scientific">Salipiger mucosus DSM 16094</name>
    <dbReference type="NCBI Taxonomy" id="1123237"/>
    <lineage>
        <taxon>Bacteria</taxon>
        <taxon>Pseudomonadati</taxon>
        <taxon>Pseudomonadota</taxon>
        <taxon>Alphaproteobacteria</taxon>
        <taxon>Rhodobacterales</taxon>
        <taxon>Roseobacteraceae</taxon>
        <taxon>Salipiger</taxon>
    </lineage>
</organism>
<dbReference type="Gene3D" id="3.10.129.10">
    <property type="entry name" value="Hotdog Thioesterase"/>
    <property type="match status" value="1"/>
</dbReference>
<dbReference type="InterPro" id="IPR002539">
    <property type="entry name" value="MaoC-like_dom"/>
</dbReference>
<dbReference type="EMBL" id="APVH01000008">
    <property type="protein sequence ID" value="EPX85662.1"/>
    <property type="molecule type" value="Genomic_DNA"/>
</dbReference>
<dbReference type="RefSeq" id="WP_020039593.1">
    <property type="nucleotide sequence ID" value="NZ_KE557273.1"/>
</dbReference>
<evidence type="ECO:0000313" key="3">
    <source>
        <dbReference type="Proteomes" id="UP000015347"/>
    </source>
</evidence>
<dbReference type="eggNOG" id="COG2030">
    <property type="taxonomic scope" value="Bacteria"/>
</dbReference>
<dbReference type="PANTHER" id="PTHR43664:SF1">
    <property type="entry name" value="BETA-METHYLMALYL-COA DEHYDRATASE"/>
    <property type="match status" value="1"/>
</dbReference>
<dbReference type="Pfam" id="PF01575">
    <property type="entry name" value="MaoC_dehydratas"/>
    <property type="match status" value="1"/>
</dbReference>
<dbReference type="STRING" id="1123237.Salmuc_04934"/>
<dbReference type="PANTHER" id="PTHR43664">
    <property type="entry name" value="MONOAMINE OXIDASE-RELATED"/>
    <property type="match status" value="1"/>
</dbReference>
<dbReference type="AlphaFoldDB" id="S9R1A2"/>
<feature type="domain" description="MaoC-like" evidence="1">
    <location>
        <begin position="15"/>
        <end position="112"/>
    </location>
</feature>
<gene>
    <name evidence="2" type="ORF">Salmuc_04934</name>
</gene>